<dbReference type="InterPro" id="IPR027417">
    <property type="entry name" value="P-loop_NTPase"/>
</dbReference>
<reference evidence="2 3" key="1">
    <citation type="submission" date="2020-04" db="EMBL/GenBank/DDBJ databases">
        <title>MicrobeNet Type strains.</title>
        <authorList>
            <person name="Nicholson A.C."/>
        </authorList>
    </citation>
    <scope>NUCLEOTIDE SEQUENCE [LARGE SCALE GENOMIC DNA]</scope>
    <source>
        <strain evidence="2 3">DSM 40738</strain>
    </source>
</reference>
<dbReference type="EMBL" id="JAAXOU010000381">
    <property type="protein sequence ID" value="NKY16492.1"/>
    <property type="molecule type" value="Genomic_DNA"/>
</dbReference>
<dbReference type="InterPro" id="IPR027785">
    <property type="entry name" value="UvrD-like_helicase_C"/>
</dbReference>
<name>A0AA44IFC2_STRE0</name>
<accession>A0AA44IFC2</accession>
<evidence type="ECO:0000259" key="1">
    <source>
        <dbReference type="Pfam" id="PF13538"/>
    </source>
</evidence>
<dbReference type="Gene3D" id="3.40.50.300">
    <property type="entry name" value="P-loop containing nucleotide triphosphate hydrolases"/>
    <property type="match status" value="1"/>
</dbReference>
<dbReference type="SUPFAM" id="SSF52540">
    <property type="entry name" value="P-loop containing nucleoside triphosphate hydrolases"/>
    <property type="match status" value="1"/>
</dbReference>
<comment type="caution">
    <text evidence="2">The sequence shown here is derived from an EMBL/GenBank/DDBJ whole genome shotgun (WGS) entry which is preliminary data.</text>
</comment>
<keyword evidence="2" id="KW-0067">ATP-binding</keyword>
<evidence type="ECO:0000313" key="3">
    <source>
        <dbReference type="Proteomes" id="UP000570003"/>
    </source>
</evidence>
<feature type="non-terminal residue" evidence="2">
    <location>
        <position position="1"/>
    </location>
</feature>
<dbReference type="AlphaFoldDB" id="A0AA44IFC2"/>
<sequence length="78" mass="8096">VATGHPGEVSADAPRVTVVPAGLAKGLEYDHVVLAEPAAVAETAPRGPNRLYVALTRAVSRLDVLHTRPLPAELRAAP</sequence>
<keyword evidence="3" id="KW-1185">Reference proteome</keyword>
<evidence type="ECO:0000313" key="2">
    <source>
        <dbReference type="EMBL" id="NKY16492.1"/>
    </source>
</evidence>
<protein>
    <submittedName>
        <fullName evidence="2">ATP-binding domain-containing protein</fullName>
    </submittedName>
</protein>
<gene>
    <name evidence="2" type="ORF">HGA06_20905</name>
</gene>
<dbReference type="Proteomes" id="UP000570003">
    <property type="component" value="Unassembled WGS sequence"/>
</dbReference>
<dbReference type="GO" id="GO:0005524">
    <property type="term" value="F:ATP binding"/>
    <property type="evidence" value="ECO:0007669"/>
    <property type="project" value="UniProtKB-KW"/>
</dbReference>
<proteinExistence type="predicted"/>
<feature type="domain" description="UvrD-like helicase C-terminal" evidence="1">
    <location>
        <begin position="24"/>
        <end position="61"/>
    </location>
</feature>
<dbReference type="RefSeq" id="WP_168440706.1">
    <property type="nucleotide sequence ID" value="NZ_JAAXOU010000381.1"/>
</dbReference>
<keyword evidence="2" id="KW-0547">Nucleotide-binding</keyword>
<organism evidence="2 3">
    <name type="scientific">Streptomyces somaliensis (strain ATCC 33201 / DSM 40738 / JCM 12659 / KCTC 9044 / NCTC 11332 / NRRL B-12077 / IP 733)</name>
    <dbReference type="NCBI Taxonomy" id="1134445"/>
    <lineage>
        <taxon>Bacteria</taxon>
        <taxon>Bacillati</taxon>
        <taxon>Actinomycetota</taxon>
        <taxon>Actinomycetes</taxon>
        <taxon>Kitasatosporales</taxon>
        <taxon>Streptomycetaceae</taxon>
        <taxon>Streptomyces</taxon>
    </lineage>
</organism>
<dbReference type="Pfam" id="PF13538">
    <property type="entry name" value="UvrD_C_2"/>
    <property type="match status" value="1"/>
</dbReference>